<accession>A0A182M4S2</accession>
<evidence type="ECO:0000256" key="1">
    <source>
        <dbReference type="SAM" id="Phobius"/>
    </source>
</evidence>
<evidence type="ECO:0000313" key="3">
    <source>
        <dbReference type="Proteomes" id="UP000075883"/>
    </source>
</evidence>
<dbReference type="Proteomes" id="UP000075883">
    <property type="component" value="Unassembled WGS sequence"/>
</dbReference>
<proteinExistence type="predicted"/>
<protein>
    <submittedName>
        <fullName evidence="2">Uncharacterized protein</fullName>
    </submittedName>
</protein>
<keyword evidence="1" id="KW-1133">Transmembrane helix</keyword>
<keyword evidence="1" id="KW-0472">Membrane</keyword>
<reference evidence="3" key="1">
    <citation type="submission" date="2013-09" db="EMBL/GenBank/DDBJ databases">
        <title>The Genome Sequence of Anopheles culicifacies species A.</title>
        <authorList>
            <consortium name="The Broad Institute Genomics Platform"/>
            <person name="Neafsey D.E."/>
            <person name="Besansky N."/>
            <person name="Howell P."/>
            <person name="Walton C."/>
            <person name="Young S.K."/>
            <person name="Zeng Q."/>
            <person name="Gargeya S."/>
            <person name="Fitzgerald M."/>
            <person name="Haas B."/>
            <person name="Abouelleil A."/>
            <person name="Allen A.W."/>
            <person name="Alvarado L."/>
            <person name="Arachchi H.M."/>
            <person name="Berlin A.M."/>
            <person name="Chapman S.B."/>
            <person name="Gainer-Dewar J."/>
            <person name="Goldberg J."/>
            <person name="Griggs A."/>
            <person name="Gujja S."/>
            <person name="Hansen M."/>
            <person name="Howarth C."/>
            <person name="Imamovic A."/>
            <person name="Ireland A."/>
            <person name="Larimer J."/>
            <person name="McCowan C."/>
            <person name="Murphy C."/>
            <person name="Pearson M."/>
            <person name="Poon T.W."/>
            <person name="Priest M."/>
            <person name="Roberts A."/>
            <person name="Saif S."/>
            <person name="Shea T."/>
            <person name="Sisk P."/>
            <person name="Sykes S."/>
            <person name="Wortman J."/>
            <person name="Nusbaum C."/>
            <person name="Birren B."/>
        </authorList>
    </citation>
    <scope>NUCLEOTIDE SEQUENCE [LARGE SCALE GENOMIC DNA]</scope>
    <source>
        <strain evidence="3">A-37</strain>
    </source>
</reference>
<feature type="transmembrane region" description="Helical" evidence="1">
    <location>
        <begin position="58"/>
        <end position="84"/>
    </location>
</feature>
<dbReference type="EnsemblMetazoa" id="ACUA009457-RA">
    <property type="protein sequence ID" value="ACUA009457-PA"/>
    <property type="gene ID" value="ACUA009457"/>
</dbReference>
<sequence length="208" mass="23711">MALLLMPSTSFRESSSIMLVVQRDETKALKTQPTDYQHTPQREISAVIWRYKYANNRYLLMLLQPALMVGLTKGWVCCCLAVALPLVSRHSHQPANRAIVSKRFAVYLLVLASHDTHCTSQLVVDGINDNRHNSNETPSKPVLRNAWNAVKHSFNRYSVIVIGIWMYGYGVCAFSYVMFSRTPFSMFHHSGCSDVYPISTLMFLWSET</sequence>
<name>A0A182M4S2_9DIPT</name>
<keyword evidence="3" id="KW-1185">Reference proteome</keyword>
<keyword evidence="1" id="KW-0812">Transmembrane</keyword>
<reference evidence="2" key="2">
    <citation type="submission" date="2020-05" db="UniProtKB">
        <authorList>
            <consortium name="EnsemblMetazoa"/>
        </authorList>
    </citation>
    <scope>IDENTIFICATION</scope>
    <source>
        <strain evidence="2">A-37</strain>
    </source>
</reference>
<evidence type="ECO:0000313" key="2">
    <source>
        <dbReference type="EnsemblMetazoa" id="ACUA009457-PA"/>
    </source>
</evidence>
<feature type="transmembrane region" description="Helical" evidence="1">
    <location>
        <begin position="157"/>
        <end position="179"/>
    </location>
</feature>
<dbReference type="VEuPathDB" id="VectorBase:ACUA009457"/>
<dbReference type="EMBL" id="AXCM01017727">
    <property type="status" value="NOT_ANNOTATED_CDS"/>
    <property type="molecule type" value="Genomic_DNA"/>
</dbReference>
<dbReference type="AlphaFoldDB" id="A0A182M4S2"/>
<organism evidence="2 3">
    <name type="scientific">Anopheles culicifacies</name>
    <dbReference type="NCBI Taxonomy" id="139723"/>
    <lineage>
        <taxon>Eukaryota</taxon>
        <taxon>Metazoa</taxon>
        <taxon>Ecdysozoa</taxon>
        <taxon>Arthropoda</taxon>
        <taxon>Hexapoda</taxon>
        <taxon>Insecta</taxon>
        <taxon>Pterygota</taxon>
        <taxon>Neoptera</taxon>
        <taxon>Endopterygota</taxon>
        <taxon>Diptera</taxon>
        <taxon>Nematocera</taxon>
        <taxon>Culicoidea</taxon>
        <taxon>Culicidae</taxon>
        <taxon>Anophelinae</taxon>
        <taxon>Anopheles</taxon>
        <taxon>culicifacies species complex</taxon>
    </lineage>
</organism>